<name>A0ABU9SX21_9ALTE</name>
<feature type="domain" description="PII-uridylyltransferase/Glutamine-synthetase adenylyltransferase" evidence="9">
    <location>
        <begin position="839"/>
        <end position="940"/>
    </location>
</feature>
<dbReference type="HAMAP" id="MF_00802">
    <property type="entry name" value="GlnE"/>
    <property type="match status" value="1"/>
</dbReference>
<evidence type="ECO:0000256" key="7">
    <source>
        <dbReference type="HAMAP-Rule" id="MF_00802"/>
    </source>
</evidence>
<comment type="catalytic activity">
    <reaction evidence="7">
        <text>[glutamine synthetase]-O(4)-(5'-adenylyl)-L-tyrosine + phosphate = [glutamine synthetase]-L-tyrosine + ADP</text>
        <dbReference type="Rhea" id="RHEA:43716"/>
        <dbReference type="Rhea" id="RHEA-COMP:10660"/>
        <dbReference type="Rhea" id="RHEA-COMP:10661"/>
        <dbReference type="ChEBI" id="CHEBI:43474"/>
        <dbReference type="ChEBI" id="CHEBI:46858"/>
        <dbReference type="ChEBI" id="CHEBI:83624"/>
        <dbReference type="ChEBI" id="CHEBI:456216"/>
        <dbReference type="EC" id="2.7.7.89"/>
    </reaction>
</comment>
<evidence type="ECO:0000256" key="3">
    <source>
        <dbReference type="ARBA" id="ARBA00022741"/>
    </source>
</evidence>
<comment type="caution">
    <text evidence="10">The sequence shown here is derived from an EMBL/GenBank/DDBJ whole genome shotgun (WGS) entry which is preliminary data.</text>
</comment>
<dbReference type="InterPro" id="IPR023057">
    <property type="entry name" value="GlnE"/>
</dbReference>
<dbReference type="Gene3D" id="1.10.4050.10">
    <property type="entry name" value="Glutamine synthase adenylyltransferase GlnE"/>
    <property type="match status" value="1"/>
</dbReference>
<dbReference type="InterPro" id="IPR043519">
    <property type="entry name" value="NT_sf"/>
</dbReference>
<dbReference type="GO" id="GO:0047388">
    <property type="term" value="F:[glutamine synthetase]-adenylyl-L-tyrosine phosphorylase activity"/>
    <property type="evidence" value="ECO:0007669"/>
    <property type="project" value="UniProtKB-EC"/>
</dbReference>
<dbReference type="GO" id="GO:0016874">
    <property type="term" value="F:ligase activity"/>
    <property type="evidence" value="ECO:0007669"/>
    <property type="project" value="UniProtKB-KW"/>
</dbReference>
<evidence type="ECO:0000256" key="5">
    <source>
        <dbReference type="ARBA" id="ARBA00022842"/>
    </source>
</evidence>
<dbReference type="EC" id="2.7.7.89" evidence="7"/>
<dbReference type="Gene3D" id="1.20.120.330">
    <property type="entry name" value="Nucleotidyltransferases domain 2"/>
    <property type="match status" value="2"/>
</dbReference>
<feature type="domain" description="PII-uridylyltransferase/Glutamine-synthetase adenylyltransferase" evidence="9">
    <location>
        <begin position="305"/>
        <end position="440"/>
    </location>
</feature>
<dbReference type="NCBIfam" id="NF008292">
    <property type="entry name" value="PRK11072.1"/>
    <property type="match status" value="1"/>
</dbReference>
<evidence type="ECO:0000256" key="6">
    <source>
        <dbReference type="ARBA" id="ARBA00023268"/>
    </source>
</evidence>
<evidence type="ECO:0000256" key="2">
    <source>
        <dbReference type="ARBA" id="ARBA00022695"/>
    </source>
</evidence>
<dbReference type="InterPro" id="IPR005190">
    <property type="entry name" value="GlnE_rpt_dom"/>
</dbReference>
<dbReference type="SUPFAM" id="SSF81301">
    <property type="entry name" value="Nucleotidyltransferase"/>
    <property type="match status" value="2"/>
</dbReference>
<dbReference type="Gene3D" id="1.20.120.1510">
    <property type="match status" value="1"/>
</dbReference>
<keyword evidence="10" id="KW-0436">Ligase</keyword>
<evidence type="ECO:0000313" key="11">
    <source>
        <dbReference type="Proteomes" id="UP001461163"/>
    </source>
</evidence>
<proteinExistence type="inferred from homology"/>
<dbReference type="SUPFAM" id="SSF81593">
    <property type="entry name" value="Nucleotidyltransferase substrate binding subunit/domain"/>
    <property type="match status" value="2"/>
</dbReference>
<evidence type="ECO:0000256" key="4">
    <source>
        <dbReference type="ARBA" id="ARBA00022840"/>
    </source>
</evidence>
<feature type="region of interest" description="Adenylyl removase" evidence="7">
    <location>
        <begin position="1"/>
        <end position="451"/>
    </location>
</feature>
<dbReference type="RefSeq" id="WP_342882003.1">
    <property type="nucleotide sequence ID" value="NZ_JBBMQS010000007.1"/>
</dbReference>
<keyword evidence="4 7" id="KW-0067">ATP-binding</keyword>
<dbReference type="Proteomes" id="UP001461163">
    <property type="component" value="Unassembled WGS sequence"/>
</dbReference>
<dbReference type="InterPro" id="IPR013546">
    <property type="entry name" value="PII_UdlTrfase/GS_AdlTrfase"/>
</dbReference>
<dbReference type="PANTHER" id="PTHR30621">
    <property type="entry name" value="GLUTAMINE SYNTHETASE ADENYLYLTRANSFERASE"/>
    <property type="match status" value="1"/>
</dbReference>
<dbReference type="EMBL" id="JBBMQS010000007">
    <property type="protein sequence ID" value="MEM5498409.1"/>
    <property type="molecule type" value="Genomic_DNA"/>
</dbReference>
<keyword evidence="6 7" id="KW-0511">Multifunctional enzyme</keyword>
<evidence type="ECO:0000256" key="1">
    <source>
        <dbReference type="ARBA" id="ARBA00022679"/>
    </source>
</evidence>
<dbReference type="CDD" id="cd05401">
    <property type="entry name" value="NT_GlnE_GlnD_like"/>
    <property type="match status" value="2"/>
</dbReference>
<dbReference type="GO" id="GO:0008882">
    <property type="term" value="F:[glutamate-ammonia-ligase] adenylyltransferase activity"/>
    <property type="evidence" value="ECO:0007669"/>
    <property type="project" value="UniProtKB-EC"/>
</dbReference>
<comment type="similarity">
    <text evidence="7">Belongs to the GlnE family.</text>
</comment>
<keyword evidence="11" id="KW-1185">Reference proteome</keyword>
<keyword evidence="5 7" id="KW-0460">Magnesium</keyword>
<accession>A0ABU9SX21</accession>
<evidence type="ECO:0000259" key="9">
    <source>
        <dbReference type="Pfam" id="PF08335"/>
    </source>
</evidence>
<feature type="domain" description="Glutamate-ammonia ligase adenylyltransferase repeated" evidence="8">
    <location>
        <begin position="565"/>
        <end position="822"/>
    </location>
</feature>
<organism evidence="10 11">
    <name type="scientific">Paraglaciecola mesophila</name>
    <dbReference type="NCBI Taxonomy" id="197222"/>
    <lineage>
        <taxon>Bacteria</taxon>
        <taxon>Pseudomonadati</taxon>
        <taxon>Pseudomonadota</taxon>
        <taxon>Gammaproteobacteria</taxon>
        <taxon>Alteromonadales</taxon>
        <taxon>Alteromonadaceae</taxon>
        <taxon>Paraglaciecola</taxon>
    </lineage>
</organism>
<dbReference type="Pfam" id="PF03710">
    <property type="entry name" value="GlnE"/>
    <property type="match status" value="2"/>
</dbReference>
<protein>
    <recommendedName>
        <fullName evidence="7">Bifunctional glutamine synthetase adenylyltransferase/adenylyl-removing enzyme</fullName>
    </recommendedName>
    <alternativeName>
        <fullName evidence="7">ATP:glutamine synthetase adenylyltransferase</fullName>
    </alternativeName>
    <alternativeName>
        <fullName evidence="7">ATase</fullName>
    </alternativeName>
    <domain>
        <recommendedName>
            <fullName evidence="7">Glutamine synthetase adenylyl-L-tyrosine phosphorylase</fullName>
            <ecNumber evidence="7">2.7.7.89</ecNumber>
        </recommendedName>
        <alternativeName>
            <fullName evidence="7">Adenylyl removase</fullName>
            <shortName evidence="7">AR</shortName>
            <shortName evidence="7">AT-N</shortName>
        </alternativeName>
    </domain>
    <domain>
        <recommendedName>
            <fullName evidence="7">Glutamine synthetase adenylyl transferase</fullName>
            <ecNumber evidence="7">2.7.7.42</ecNumber>
        </recommendedName>
        <alternativeName>
            <fullName evidence="7">Adenylyl transferase</fullName>
            <shortName evidence="7">AT</shortName>
            <shortName evidence="7">AT-C</shortName>
        </alternativeName>
    </domain>
</protein>
<comment type="catalytic activity">
    <reaction evidence="7">
        <text>[glutamine synthetase]-L-tyrosine + ATP = [glutamine synthetase]-O(4)-(5'-adenylyl)-L-tyrosine + diphosphate</text>
        <dbReference type="Rhea" id="RHEA:18589"/>
        <dbReference type="Rhea" id="RHEA-COMP:10660"/>
        <dbReference type="Rhea" id="RHEA-COMP:10661"/>
        <dbReference type="ChEBI" id="CHEBI:30616"/>
        <dbReference type="ChEBI" id="CHEBI:33019"/>
        <dbReference type="ChEBI" id="CHEBI:46858"/>
        <dbReference type="ChEBI" id="CHEBI:83624"/>
        <dbReference type="EC" id="2.7.7.42"/>
    </reaction>
</comment>
<comment type="function">
    <text evidence="7">Involved in the regulation of glutamine synthetase GlnA, a key enzyme in the process to assimilate ammonia. When cellular nitrogen levels are high, the C-terminal adenylyl transferase (AT) inactivates GlnA by covalent transfer of an adenylyl group from ATP to specific tyrosine residue of GlnA, thus reducing its activity. Conversely, when nitrogen levels are low, the N-terminal adenylyl removase (AR) activates GlnA by removing the adenylyl group by phosphorolysis, increasing its activity. The regulatory region of GlnE binds the signal transduction protein PII (GlnB) which indicates the nitrogen status of the cell.</text>
</comment>
<dbReference type="Pfam" id="PF08335">
    <property type="entry name" value="GlnD_UR_UTase"/>
    <property type="match status" value="2"/>
</dbReference>
<evidence type="ECO:0000259" key="8">
    <source>
        <dbReference type="Pfam" id="PF03710"/>
    </source>
</evidence>
<sequence length="966" mass="110234">MQNLQQISPFPQALLAIGERHWQALSERDLFETQWQAHKAQLCRVFGLSDFVARQCIQHPRFVGELLALLDHNSQQPNYSALLDAALGEVTSEEQLHKTLRLFRHLHMALITWVDVTNTQTIEESLKRVSALSQALIVHASLWLKNDLSKRFGLPMGNLGEQPMYIIGMGKLGGRELNFSSDIDLIFTYPEQGMTQGGRKSIEHQQFFTKLAQKLITALHQITVDGQVYRVDMRLRPFGESGPLVMHFAAMEDYYQEQGREWERYAMVKGRILNPDATYYPEIADILRPFIYRRYLDYSALDSLRKMKAMIKKEVRRRQLSNNIKLGQGGIREAEFVVQSLQLIRGGREPALQEQGLLHNLQVLIDMEILPEDDANALKNSYLWLRKVEHCLQQFDDKQTQVLPDNDIDELRLVTILGLKDYSQFTEQLLEHTQLIHEQFLLLIGEDAAPELVKDDDILSPLEDLWLLPLAPEEQLEILSAWLDSEQAQTFNTSLVAFGNNLSASRIGQRGENILNKLIPQLLLVILQQTPEAASQSLDRCLQVFRAIYGRTAYLDLLFENQGALKQLVSLCSASPWVTDQISRFPLLLDELLNPAQLVNPTELTEYSAELRLAMLRIDETDLEQQMEALRQFKLCQQLKIAAADITGAMPVMKVSDHLTYLAQSIIRQVVNLAWQQMTEKYGEPDYADAPNEQHDMLSRGFAVIGYGKLGGYELGYGSDLDLVFLHNCTSRAPTDGPKAIESGLFYLKLAQRILHLFNTKTASGQLYEVDMRLRPSGSAGLLVCHIDGFREYQNQTAWTWEHQALTRARFIVGSPSLAQEFSVVRHQILAQKRDRASLQESVAQMREKMRKHLGSSTKLGFDLKQDFGGIADIEFIVQYFVLAYACEFPGLTKWPDNVRILQQLQSSGLLSDEDTQLLNDAYLTYRNTNHRLVLQQAEQAPDATEFSDLRDGVSRIWQQVFVKQE</sequence>
<keyword evidence="2 7" id="KW-0548">Nucleotidyltransferase</keyword>
<evidence type="ECO:0000313" key="10">
    <source>
        <dbReference type="EMBL" id="MEM5498409.1"/>
    </source>
</evidence>
<gene>
    <name evidence="7 10" type="primary">glnE</name>
    <name evidence="10" type="ORF">WNY77_13445</name>
</gene>
<feature type="domain" description="Glutamate-ammonia ligase adenylyltransferase repeated" evidence="8">
    <location>
        <begin position="40"/>
        <end position="277"/>
    </location>
</feature>
<keyword evidence="3 7" id="KW-0547">Nucleotide-binding</keyword>
<dbReference type="PANTHER" id="PTHR30621:SF0">
    <property type="entry name" value="BIFUNCTIONAL GLUTAMINE SYNTHETASE ADENYLYLTRANSFERASE_ADENYLYL-REMOVING ENZYME"/>
    <property type="match status" value="1"/>
</dbReference>
<dbReference type="Gene3D" id="3.30.460.10">
    <property type="entry name" value="Beta Polymerase, domain 2"/>
    <property type="match status" value="2"/>
</dbReference>
<comment type="cofactor">
    <cofactor evidence="7">
        <name>Mg(2+)</name>
        <dbReference type="ChEBI" id="CHEBI:18420"/>
    </cofactor>
</comment>
<feature type="region of interest" description="Adenylyl transferase" evidence="7">
    <location>
        <begin position="466"/>
        <end position="966"/>
    </location>
</feature>
<dbReference type="EC" id="2.7.7.42" evidence="7"/>
<keyword evidence="1 7" id="KW-0808">Transferase</keyword>
<reference evidence="10 11" key="1">
    <citation type="submission" date="2024-03" db="EMBL/GenBank/DDBJ databases">
        <title>Community enrichment and isolation of bacterial strains for fucoidan degradation.</title>
        <authorList>
            <person name="Sichert A."/>
        </authorList>
    </citation>
    <scope>NUCLEOTIDE SEQUENCE [LARGE SCALE GENOMIC DNA]</scope>
    <source>
        <strain evidence="10 11">AS12</strain>
    </source>
</reference>